<dbReference type="GeneID" id="37176180"/>
<protein>
    <submittedName>
        <fullName evidence="1">Uncharacterized protein</fullName>
    </submittedName>
</protein>
<dbReference type="EMBL" id="KZ824813">
    <property type="protein sequence ID" value="RAH79513.1"/>
    <property type="molecule type" value="Genomic_DNA"/>
</dbReference>
<evidence type="ECO:0000313" key="2">
    <source>
        <dbReference type="Proteomes" id="UP000249497"/>
    </source>
</evidence>
<dbReference type="RefSeq" id="XP_025525407.1">
    <property type="nucleotide sequence ID" value="XM_025672488.1"/>
</dbReference>
<name>A0A8T8WUQ6_ASPJA</name>
<dbReference type="Proteomes" id="UP000249497">
    <property type="component" value="Unassembled WGS sequence"/>
</dbReference>
<proteinExistence type="predicted"/>
<dbReference type="AlphaFoldDB" id="A0A8T8WUQ6"/>
<reference evidence="1 2" key="1">
    <citation type="submission" date="2018-02" db="EMBL/GenBank/DDBJ databases">
        <title>The genomes of Aspergillus section Nigri reveals drivers in fungal speciation.</title>
        <authorList>
            <consortium name="DOE Joint Genome Institute"/>
            <person name="Vesth T.C."/>
            <person name="Nybo J."/>
            <person name="Theobald S."/>
            <person name="Brandl J."/>
            <person name="Frisvad J.C."/>
            <person name="Nielsen K.F."/>
            <person name="Lyhne E.K."/>
            <person name="Kogle M.E."/>
            <person name="Kuo A."/>
            <person name="Riley R."/>
            <person name="Clum A."/>
            <person name="Nolan M."/>
            <person name="Lipzen A."/>
            <person name="Salamov A."/>
            <person name="Henrissat B."/>
            <person name="Wiebenga A."/>
            <person name="De vries R.P."/>
            <person name="Grigoriev I.V."/>
            <person name="Mortensen U.H."/>
            <person name="Andersen M.R."/>
            <person name="Baker S.E."/>
        </authorList>
    </citation>
    <scope>NUCLEOTIDE SEQUENCE [LARGE SCALE GENOMIC DNA]</scope>
    <source>
        <strain evidence="1 2">CBS 114.51</strain>
    </source>
</reference>
<keyword evidence="2" id="KW-1185">Reference proteome</keyword>
<accession>A0A8T8WUQ6</accession>
<organism evidence="1 2">
    <name type="scientific">Aspergillus japonicus CBS 114.51</name>
    <dbReference type="NCBI Taxonomy" id="1448312"/>
    <lineage>
        <taxon>Eukaryota</taxon>
        <taxon>Fungi</taxon>
        <taxon>Dikarya</taxon>
        <taxon>Ascomycota</taxon>
        <taxon>Pezizomycotina</taxon>
        <taxon>Eurotiomycetes</taxon>
        <taxon>Eurotiomycetidae</taxon>
        <taxon>Eurotiales</taxon>
        <taxon>Aspergillaceae</taxon>
        <taxon>Aspergillus</taxon>
        <taxon>Aspergillus subgen. Circumdati</taxon>
    </lineage>
</organism>
<evidence type="ECO:0000313" key="1">
    <source>
        <dbReference type="EMBL" id="RAH79513.1"/>
    </source>
</evidence>
<sequence length="105" mass="11191">MTDAACLLCCRCQPCRCALASPPLHFPSLSALPIPPPRSTVPTFSLPLSLLSFPSYSSPREPLSGGCDGYSFFLLSLSQNSHSTVHIPPFSALHPAYRVGQCSSP</sequence>
<gene>
    <name evidence="1" type="ORF">BO86DRAFT_390902</name>
</gene>